<accession>A0A8I0K7B0</accession>
<name>A0A8I0K7B0_ACIBA</name>
<evidence type="ECO:0000313" key="1">
    <source>
        <dbReference type="EMBL" id="MBD0222347.1"/>
    </source>
</evidence>
<feature type="non-terminal residue" evidence="1">
    <location>
        <position position="1"/>
    </location>
</feature>
<dbReference type="Gene3D" id="1.10.620.20">
    <property type="entry name" value="Ribonucleotide Reductase, subunit A"/>
    <property type="match status" value="1"/>
</dbReference>
<comment type="caution">
    <text evidence="1">The sequence shown here is derived from an EMBL/GenBank/DDBJ whole genome shotgun (WGS) entry which is preliminary data.</text>
</comment>
<organism evidence="1 2">
    <name type="scientific">Acinetobacter baumannii</name>
    <dbReference type="NCBI Taxonomy" id="470"/>
    <lineage>
        <taxon>Bacteria</taxon>
        <taxon>Pseudomonadati</taxon>
        <taxon>Pseudomonadota</taxon>
        <taxon>Gammaproteobacteria</taxon>
        <taxon>Moraxellales</taxon>
        <taxon>Moraxellaceae</taxon>
        <taxon>Acinetobacter</taxon>
        <taxon>Acinetobacter calcoaceticus/baumannii complex</taxon>
    </lineage>
</organism>
<keyword evidence="1" id="KW-0503">Monooxygenase</keyword>
<protein>
    <submittedName>
        <fullName evidence="1">Phenol 2-monooxygenase</fullName>
    </submittedName>
</protein>
<evidence type="ECO:0000313" key="2">
    <source>
        <dbReference type="Proteomes" id="UP000634608"/>
    </source>
</evidence>
<dbReference type="GO" id="GO:0004497">
    <property type="term" value="F:monooxygenase activity"/>
    <property type="evidence" value="ECO:0007669"/>
    <property type="project" value="UniProtKB-KW"/>
</dbReference>
<sequence length="57" mass="6499">YIQAWLPVNQILQGNCGGGDLETMLRDYYRMNVGADNLDIEGSPDQQRWKKWKGNAA</sequence>
<proteinExistence type="predicted"/>
<dbReference type="EMBL" id="JACSVK010000363">
    <property type="protein sequence ID" value="MBD0222347.1"/>
    <property type="molecule type" value="Genomic_DNA"/>
</dbReference>
<dbReference type="Proteomes" id="UP000634608">
    <property type="component" value="Unassembled WGS sequence"/>
</dbReference>
<keyword evidence="1" id="KW-0560">Oxidoreductase</keyword>
<dbReference type="AlphaFoldDB" id="A0A8I0K7B0"/>
<gene>
    <name evidence="1" type="ORF">IAG11_21165</name>
</gene>
<reference evidence="1" key="1">
    <citation type="submission" date="2020-08" db="EMBL/GenBank/DDBJ databases">
        <title>Diversity of carbapenem-resistant Acinetobacter baumannii and bacteriophage-mediated spread of the Oxa23 carbapenemase.</title>
        <authorList>
            <person name="Abouelfetouh A."/>
            <person name="Mattock J."/>
            <person name="Turner D."/>
            <person name="Li E."/>
            <person name="Evans B.A."/>
        </authorList>
    </citation>
    <scope>NUCLEOTIDE SEQUENCE</scope>
    <source>
        <strain evidence="1">A86</strain>
    </source>
</reference>
<dbReference type="InterPro" id="IPR012348">
    <property type="entry name" value="RNR-like"/>
</dbReference>